<keyword evidence="2" id="KW-1185">Reference proteome</keyword>
<dbReference type="Proteomes" id="UP001243375">
    <property type="component" value="Unassembled WGS sequence"/>
</dbReference>
<organism evidence="1 2">
    <name type="scientific">Naganishia vaughanmartiniae</name>
    <dbReference type="NCBI Taxonomy" id="1424756"/>
    <lineage>
        <taxon>Eukaryota</taxon>
        <taxon>Fungi</taxon>
        <taxon>Dikarya</taxon>
        <taxon>Basidiomycota</taxon>
        <taxon>Agaricomycotina</taxon>
        <taxon>Tremellomycetes</taxon>
        <taxon>Filobasidiales</taxon>
        <taxon>Filobasidiaceae</taxon>
        <taxon>Naganishia</taxon>
    </lineage>
</organism>
<protein>
    <submittedName>
        <fullName evidence="1">Uncharacterized protein</fullName>
    </submittedName>
</protein>
<accession>A0ACC2XN59</accession>
<proteinExistence type="predicted"/>
<reference evidence="1" key="1">
    <citation type="submission" date="2023-04" db="EMBL/GenBank/DDBJ databases">
        <title>Draft Genome sequencing of Naganishia species isolated from polar environments using Oxford Nanopore Technology.</title>
        <authorList>
            <person name="Leo P."/>
            <person name="Venkateswaran K."/>
        </authorList>
    </citation>
    <scope>NUCLEOTIDE SEQUENCE</scope>
    <source>
        <strain evidence="1">MNA-CCFEE 5425</strain>
    </source>
</reference>
<sequence length="346" mass="39497">MPSTRTTSTTTTQQQPFLRLRLDGSDGYFGDWQDDLIKNGYAVIKGAIPKERAAKYVDEMHEWLESFEMGYKRGDPSTVNIDSMPLISEKGMCMNYAVPHEDFVWQIRSEPGVIKAFEQVYGTEDLLVSFDAVNVTFPNRTDLPENKPWPHQDQDPEKAGFRVLQGLVNLLPNGDNDGGLMVCKGGHLLSEEYHKEMKKRGETRIPAWTPEWYGFPKEGLEWLKERGCEWVKVNANAGDLIVWDSRAPHYNVSPTGDQPRFATYTCYMPVADATQEDLIKKKDAFERRVGTTHWPNAKHTGWNEAKRNGEHHGPKRDRPRKEPVLNERAYKLTGIPYIQENAQAAA</sequence>
<comment type="caution">
    <text evidence="1">The sequence shown here is derived from an EMBL/GenBank/DDBJ whole genome shotgun (WGS) entry which is preliminary data.</text>
</comment>
<evidence type="ECO:0000313" key="1">
    <source>
        <dbReference type="EMBL" id="KAJ9125061.1"/>
    </source>
</evidence>
<dbReference type="EMBL" id="JASBWU010000001">
    <property type="protein sequence ID" value="KAJ9125061.1"/>
    <property type="molecule type" value="Genomic_DNA"/>
</dbReference>
<name>A0ACC2XN59_9TREE</name>
<evidence type="ECO:0000313" key="2">
    <source>
        <dbReference type="Proteomes" id="UP001243375"/>
    </source>
</evidence>
<gene>
    <name evidence="1" type="ORF">QFC22_000014</name>
</gene>